<evidence type="ECO:0000256" key="5">
    <source>
        <dbReference type="ARBA" id="ARBA00022705"/>
    </source>
</evidence>
<dbReference type="CDD" id="cd04485">
    <property type="entry name" value="DnaE_OBF"/>
    <property type="match status" value="1"/>
</dbReference>
<keyword evidence="6" id="KW-0239">DNA-directed DNA polymerase</keyword>
<evidence type="ECO:0000256" key="2">
    <source>
        <dbReference type="ARBA" id="ARBA00019114"/>
    </source>
</evidence>
<dbReference type="NCBIfam" id="NF004226">
    <property type="entry name" value="PRK05673.1"/>
    <property type="match status" value="1"/>
</dbReference>
<feature type="domain" description="Polymerase/histidinol phosphatase N-terminal" evidence="8">
    <location>
        <begin position="5"/>
        <end position="72"/>
    </location>
</feature>
<dbReference type="InterPro" id="IPR003141">
    <property type="entry name" value="Pol/His_phosphatase_N"/>
</dbReference>
<dbReference type="InterPro" id="IPR004013">
    <property type="entry name" value="PHP_dom"/>
</dbReference>
<reference evidence="9" key="1">
    <citation type="submission" date="2022-05" db="EMBL/GenBank/DDBJ databases">
        <title>Single-amplified genomics reveal most streamlined microbe among free-living bacteria.</title>
        <authorList>
            <person name="Roda-Garcia J."/>
            <person name="Haro-Moreno J.M."/>
            <person name="Rodriguez-Valera F."/>
            <person name="Almagro-Moreno S."/>
            <person name="Lopez-Perez M."/>
        </authorList>
    </citation>
    <scope>NUCLEOTIDE SEQUENCE</scope>
    <source>
        <strain evidence="9">TMED112-D2-2</strain>
    </source>
</reference>
<dbReference type="InterPro" id="IPR029460">
    <property type="entry name" value="DNAPol_HHH"/>
</dbReference>
<dbReference type="InterPro" id="IPR016195">
    <property type="entry name" value="Pol/histidinol_Pase-like"/>
</dbReference>
<organism evidence="9 10">
    <name type="scientific">SAR86 cluster bacterium</name>
    <dbReference type="NCBI Taxonomy" id="2030880"/>
    <lineage>
        <taxon>Bacteria</taxon>
        <taxon>Pseudomonadati</taxon>
        <taxon>Pseudomonadota</taxon>
        <taxon>Gammaproteobacteria</taxon>
        <taxon>SAR86 cluster</taxon>
    </lineage>
</organism>
<dbReference type="GO" id="GO:0003887">
    <property type="term" value="F:DNA-directed DNA polymerase activity"/>
    <property type="evidence" value="ECO:0007669"/>
    <property type="project" value="UniProtKB-KW"/>
</dbReference>
<evidence type="ECO:0000259" key="8">
    <source>
        <dbReference type="SMART" id="SM00481"/>
    </source>
</evidence>
<dbReference type="EC" id="2.7.7.7" evidence="1"/>
<dbReference type="SUPFAM" id="SSF89550">
    <property type="entry name" value="PHP domain-like"/>
    <property type="match status" value="1"/>
</dbReference>
<dbReference type="Pfam" id="PF14579">
    <property type="entry name" value="HHH_6"/>
    <property type="match status" value="1"/>
</dbReference>
<dbReference type="Proteomes" id="UP001056381">
    <property type="component" value="Chromosome"/>
</dbReference>
<dbReference type="NCBIfam" id="TIGR00594">
    <property type="entry name" value="polc"/>
    <property type="match status" value="1"/>
</dbReference>
<evidence type="ECO:0000256" key="4">
    <source>
        <dbReference type="ARBA" id="ARBA00022695"/>
    </source>
</evidence>
<keyword evidence="5" id="KW-0235">DNA replication</keyword>
<dbReference type="InterPro" id="IPR011708">
    <property type="entry name" value="DNA_pol3_alpha_NTPase_dom"/>
</dbReference>
<proteinExistence type="predicted"/>
<keyword evidence="4 9" id="KW-0548">Nucleotidyltransferase</keyword>
<dbReference type="EMBL" id="CP097966">
    <property type="protein sequence ID" value="URQ63392.1"/>
    <property type="molecule type" value="Genomic_DNA"/>
</dbReference>
<dbReference type="Gene3D" id="1.10.150.870">
    <property type="match status" value="1"/>
</dbReference>
<dbReference type="AlphaFoldDB" id="A0A9Q8X2L9"/>
<keyword evidence="3 9" id="KW-0808">Transferase</keyword>
<dbReference type="InterPro" id="IPR004805">
    <property type="entry name" value="DnaE2/DnaE/PolC"/>
</dbReference>
<keyword evidence="10" id="KW-1185">Reference proteome</keyword>
<dbReference type="Pfam" id="PF07733">
    <property type="entry name" value="DNA_pol3_alpha"/>
    <property type="match status" value="1"/>
</dbReference>
<evidence type="ECO:0000256" key="1">
    <source>
        <dbReference type="ARBA" id="ARBA00012417"/>
    </source>
</evidence>
<protein>
    <recommendedName>
        <fullName evidence="2">DNA polymerase III subunit alpha</fullName>
        <ecNumber evidence="1">2.7.7.7</ecNumber>
    </recommendedName>
</protein>
<dbReference type="SMART" id="SM00481">
    <property type="entry name" value="POLIIIAc"/>
    <property type="match status" value="1"/>
</dbReference>
<dbReference type="GO" id="GO:0008408">
    <property type="term" value="F:3'-5' exonuclease activity"/>
    <property type="evidence" value="ECO:0007669"/>
    <property type="project" value="InterPro"/>
</dbReference>
<evidence type="ECO:0000256" key="6">
    <source>
        <dbReference type="ARBA" id="ARBA00022932"/>
    </source>
</evidence>
<dbReference type="Pfam" id="PF17657">
    <property type="entry name" value="DNA_pol3_finger"/>
    <property type="match status" value="1"/>
</dbReference>
<dbReference type="SUPFAM" id="SSF160975">
    <property type="entry name" value="AF1531-like"/>
    <property type="match status" value="1"/>
</dbReference>
<accession>A0A9Q8X2L9</accession>
<dbReference type="InterPro" id="IPR040982">
    <property type="entry name" value="DNA_pol3_finger"/>
</dbReference>
<dbReference type="InterPro" id="IPR041931">
    <property type="entry name" value="DNA_pol3_alpha_thumb_dom"/>
</dbReference>
<evidence type="ECO:0000313" key="9">
    <source>
        <dbReference type="EMBL" id="URQ63392.1"/>
    </source>
</evidence>
<comment type="catalytic activity">
    <reaction evidence="7">
        <text>DNA(n) + a 2'-deoxyribonucleoside 5'-triphosphate = DNA(n+1) + diphosphate</text>
        <dbReference type="Rhea" id="RHEA:22508"/>
        <dbReference type="Rhea" id="RHEA-COMP:17339"/>
        <dbReference type="Rhea" id="RHEA-COMP:17340"/>
        <dbReference type="ChEBI" id="CHEBI:33019"/>
        <dbReference type="ChEBI" id="CHEBI:61560"/>
        <dbReference type="ChEBI" id="CHEBI:173112"/>
        <dbReference type="EC" id="2.7.7.7"/>
    </reaction>
</comment>
<name>A0A9Q8X2L9_9GAMM</name>
<dbReference type="GO" id="GO:0006260">
    <property type="term" value="P:DNA replication"/>
    <property type="evidence" value="ECO:0007669"/>
    <property type="project" value="UniProtKB-KW"/>
</dbReference>
<evidence type="ECO:0000313" key="10">
    <source>
        <dbReference type="Proteomes" id="UP001056381"/>
    </source>
</evidence>
<gene>
    <name evidence="9" type="primary">dnaE</name>
    <name evidence="9" type="ORF">M9B40_01125</name>
</gene>
<dbReference type="Pfam" id="PF02811">
    <property type="entry name" value="PHP"/>
    <property type="match status" value="1"/>
</dbReference>
<evidence type="ECO:0000256" key="3">
    <source>
        <dbReference type="ARBA" id="ARBA00022679"/>
    </source>
</evidence>
<dbReference type="PANTHER" id="PTHR32294">
    <property type="entry name" value="DNA POLYMERASE III SUBUNIT ALPHA"/>
    <property type="match status" value="1"/>
</dbReference>
<dbReference type="PANTHER" id="PTHR32294:SF0">
    <property type="entry name" value="DNA POLYMERASE III SUBUNIT ALPHA"/>
    <property type="match status" value="1"/>
</dbReference>
<sequence length="1183" mass="133915">MSDFVHLQVKSHYSLRSGLPTPKEIVDAAYKKGLKSVALTDKNSFFGIIKFYNYAISKGVKPICGVDFDIESNLKGLTKGLLLAKNKQGLEKLFSLSTKSYLQANKGIKINENEILALKDDIIFILPSDNFSDYKSTDIQDGKDFVATIEALKKAFSSNVYLGVTNYSDGPYDENSSNLIKFCSDKNIHALALNDVHFIKQSDYLNHQAKVAINTGTHLRSEMENPSCSKEQYFKTFDEMKSNHKEDLLLNTFEIAKQCNVFLSEEEYFLPSYQIEEEISLAQHLEKISKERLEEYLKENEKLDKDIYRKRLASELKIITEKDYPGYFLIVMDFVKWAKQNYIPVGPGRGSGAGSLVAYVLSITELDPLKYGLIFERFLNPERMSFPDFDIDFCIEGRDNVIEYVKNKYGEKSVAQIGTIGTMAAKGVIRDVTRILDKPYGFGDKLAKLVPDTPGISLLEAIYGEVFVDKNGDVYIKGVLDKNLQGLKSDEEGNVSKDGKIIESLKNSISKNTNYTIPTESNELKKLREEDDEAAEIIELSLALEGKARSIGKHAAGVVIAPNDIHEFTPLHFDEETNSLATQLDMYDVEESGLIKFDFLGLRTLTVINNAVKSIENIQPDFRLKSIPFDDKKVFKLLKSGKTKGIFQLESRGMVDVVKRMKPENFSDIIALVALYRPGPMESGMLDQYIKRKLGKSEVTVQHPALRKILNETYGVFVYQEQVMEAAQVLASYSLGDADNLRRAMGKKKADVMEQEKGTFVKGCEQNNIDAQKAEEIFENIETFAGYGFNKSHSAAYAYLAYQTAYLKTHFTSHFLASVLTSEQDKTDKLEPHIKDCGVMKVKIIPPNINSSNDIFLVNKDNCIEYSLAALKNVGRKFVQDICEERGKGKFKSMMDLASRVDLRKGGKRALESMAKAGVFDDFCNRNEAISMILKVLEASDQIHSSKETGAVDMFGDVNQVDISGYEINEFTESELLNKELECFGYYFSQHPLTTIRNSISSRTKPINKLQASSQEKFLPVLIHKKRIRQKGSQVSIWLEVSDETGNLDVSIPRELHDNKKELFKENSIVMLKGKFSHDDFREDARIRMRASDIMSIEDSRNHLTTKLCLEIDRANMKKIGNGQFPELKELESDKGVDVFIRISDEKLNLSSEFKVDNFKISLEDSTFEKLNKLFGEEKYKLF</sequence>
<evidence type="ECO:0000256" key="7">
    <source>
        <dbReference type="ARBA" id="ARBA00049244"/>
    </source>
</evidence>
<dbReference type="Gene3D" id="1.10.10.1600">
    <property type="entry name" value="Bacterial DNA polymerase III alpha subunit, thumb domain"/>
    <property type="match status" value="1"/>
</dbReference>
<dbReference type="Gene3D" id="3.20.20.140">
    <property type="entry name" value="Metal-dependent hydrolases"/>
    <property type="match status" value="1"/>
</dbReference>